<protein>
    <recommendedName>
        <fullName evidence="2">C2 NT-type domain-containing protein</fullName>
    </recommendedName>
</protein>
<dbReference type="Proteomes" id="UP000286134">
    <property type="component" value="Unassembled WGS sequence"/>
</dbReference>
<dbReference type="AlphaFoldDB" id="A0A420HTD4"/>
<feature type="region of interest" description="Disordered" evidence="1">
    <location>
        <begin position="293"/>
        <end position="316"/>
    </location>
</feature>
<feature type="region of interest" description="Disordered" evidence="1">
    <location>
        <begin position="214"/>
        <end position="237"/>
    </location>
</feature>
<accession>A0A420HTD4</accession>
<dbReference type="Pfam" id="PF10358">
    <property type="entry name" value="NT-C2"/>
    <property type="match status" value="1"/>
</dbReference>
<dbReference type="PANTHER" id="PTHR21456">
    <property type="entry name" value="FAMILY WITH SEQUENCE SIMILARITY 102"/>
    <property type="match status" value="1"/>
</dbReference>
<dbReference type="PROSITE" id="PS51840">
    <property type="entry name" value="C2_NT"/>
    <property type="match status" value="1"/>
</dbReference>
<evidence type="ECO:0000313" key="4">
    <source>
        <dbReference type="Proteomes" id="UP000286134"/>
    </source>
</evidence>
<evidence type="ECO:0000259" key="2">
    <source>
        <dbReference type="PROSITE" id="PS51840"/>
    </source>
</evidence>
<evidence type="ECO:0000256" key="1">
    <source>
        <dbReference type="SAM" id="MobiDB-lite"/>
    </source>
</evidence>
<sequence>MGKYEVHSSATLAMNPLISKARKASLKTPDSMRITPSELWTNQFCSQNLNSLSMYIYDLINVPLVTGTSFVKWHLPTSTAAEHRGRTDRASIKEHKVVWKYKRIIPLRLVINRHNKLQDCMIHFDVVQDCSTPDRSDKITLGKIELNLAEYVNEVEIGLDGEGSVVRRYLMQDSKINSTLKVGIGMKQIDGDRNFFARPLKTVNMFGGITGIMEGDQEGKDDNGHVPTSMRSRDQGEMQDVYRQILAASWKSNDGQPPADKCINDIFNGGDGWNHNDSYKSKQYKPYEDEARQIHTNNRRNRSNMSQKPNDDRLRPVPYSIPHKYGMGLEISRIDGDTQRESTKVNSEASEVRCYTSDEIDENNVRDNMIAWKTWRSPDT</sequence>
<reference evidence="3 4" key="1">
    <citation type="journal article" date="2018" name="BMC Genomics">
        <title>Comparative genome analyses reveal sequence features reflecting distinct modes of host-adaptation between dicot and monocot powdery mildew.</title>
        <authorList>
            <person name="Wu Y."/>
            <person name="Ma X."/>
            <person name="Pan Z."/>
            <person name="Kale S.D."/>
            <person name="Song Y."/>
            <person name="King H."/>
            <person name="Zhang Q."/>
            <person name="Presley C."/>
            <person name="Deng X."/>
            <person name="Wei C.I."/>
            <person name="Xiao S."/>
        </authorList>
    </citation>
    <scope>NUCLEOTIDE SEQUENCE [LARGE SCALE GENOMIC DNA]</scope>
    <source>
        <strain evidence="3">UMSG2</strain>
    </source>
</reference>
<feature type="domain" description="C2 NT-type" evidence="2">
    <location>
        <begin position="40"/>
        <end position="188"/>
    </location>
</feature>
<dbReference type="OrthoDB" id="3365224at2759"/>
<name>A0A420HTD4_9PEZI</name>
<gene>
    <name evidence="3" type="ORF">OnM2_048039</name>
</gene>
<dbReference type="STRING" id="212602.A0A420HTD4"/>
<dbReference type="InterPro" id="IPR039931">
    <property type="entry name" value="EEIG1/2-like"/>
</dbReference>
<proteinExistence type="predicted"/>
<dbReference type="PANTHER" id="PTHR21456:SF1">
    <property type="entry name" value="C2 NT-TYPE DOMAIN-CONTAINING PROTEIN"/>
    <property type="match status" value="1"/>
</dbReference>
<dbReference type="EMBL" id="MCFK01004886">
    <property type="protein sequence ID" value="RKF60667.1"/>
    <property type="molecule type" value="Genomic_DNA"/>
</dbReference>
<evidence type="ECO:0000313" key="3">
    <source>
        <dbReference type="EMBL" id="RKF60667.1"/>
    </source>
</evidence>
<organism evidence="3 4">
    <name type="scientific">Erysiphe neolycopersici</name>
    <dbReference type="NCBI Taxonomy" id="212602"/>
    <lineage>
        <taxon>Eukaryota</taxon>
        <taxon>Fungi</taxon>
        <taxon>Dikarya</taxon>
        <taxon>Ascomycota</taxon>
        <taxon>Pezizomycotina</taxon>
        <taxon>Leotiomycetes</taxon>
        <taxon>Erysiphales</taxon>
        <taxon>Erysiphaceae</taxon>
        <taxon>Erysiphe</taxon>
    </lineage>
</organism>
<dbReference type="InterPro" id="IPR019448">
    <property type="entry name" value="NT-C2"/>
</dbReference>
<keyword evidence="4" id="KW-1185">Reference proteome</keyword>
<comment type="caution">
    <text evidence="3">The sequence shown here is derived from an EMBL/GenBank/DDBJ whole genome shotgun (WGS) entry which is preliminary data.</text>
</comment>